<comment type="caution">
    <text evidence="1">The sequence shown here is derived from an EMBL/GenBank/DDBJ whole genome shotgun (WGS) entry which is preliminary data.</text>
</comment>
<dbReference type="PANTHER" id="PTHR17985">
    <property type="entry name" value="SER/THR-RICH PROTEIN T10 IN DGCR REGION"/>
    <property type="match status" value="1"/>
</dbReference>
<accession>A0A1J5TNL1</accession>
<name>A0A1J5TNL1_9ZZZZ</name>
<dbReference type="PANTHER" id="PTHR17985:SF8">
    <property type="entry name" value="TRANSPORT AND GOLGI ORGANIZATION PROTEIN 2 HOMOLOG"/>
    <property type="match status" value="1"/>
</dbReference>
<organism evidence="1">
    <name type="scientific">mine drainage metagenome</name>
    <dbReference type="NCBI Taxonomy" id="410659"/>
    <lineage>
        <taxon>unclassified sequences</taxon>
        <taxon>metagenomes</taxon>
        <taxon>ecological metagenomes</taxon>
    </lineage>
</organism>
<proteinExistence type="predicted"/>
<dbReference type="AlphaFoldDB" id="A0A1J5TNL1"/>
<gene>
    <name evidence="1" type="ORF">GALL_21230</name>
</gene>
<dbReference type="EMBL" id="MLJW01000004">
    <property type="protein sequence ID" value="OIR17901.1"/>
    <property type="molecule type" value="Genomic_DNA"/>
</dbReference>
<evidence type="ECO:0008006" key="2">
    <source>
        <dbReference type="Google" id="ProtNLM"/>
    </source>
</evidence>
<protein>
    <recommendedName>
        <fullName evidence="2">NRDE family protein</fullName>
    </recommendedName>
</protein>
<dbReference type="InterPro" id="IPR008551">
    <property type="entry name" value="TANGO2"/>
</dbReference>
<dbReference type="Pfam" id="PF05742">
    <property type="entry name" value="TANGO2"/>
    <property type="match status" value="1"/>
</dbReference>
<sequence>MSIIAIASRAHPYFPLIVLMNHDAQHSYATAPAKWWADSPVFAGRDETNGGTWLGGTWLGVTREGRFAAVTSYRDNQPIDTSLPPIEQLTLDFLASEDAPVTHVRQFQRNRGSHPPFNLLVGTTRQVYYAGTNTRLPLAVTHGVHTISNGLLDERWPKCVELEQLLGAYLLSNGGFSIPLAAFPRLDSSPARGASALPKPKTSELSADDIIAAGFAMLADRTTYSSGLPNTGLDKDEEARLSACFVLGKEHGTRSSSMLIMERDGSVRFEERSYDAAGNETNHVLENWNMDASVFSGGAD</sequence>
<reference evidence="1" key="1">
    <citation type="submission" date="2016-10" db="EMBL/GenBank/DDBJ databases">
        <title>Sequence of Gallionella enrichment culture.</title>
        <authorList>
            <person name="Poehlein A."/>
            <person name="Muehling M."/>
            <person name="Daniel R."/>
        </authorList>
    </citation>
    <scope>NUCLEOTIDE SEQUENCE</scope>
</reference>
<evidence type="ECO:0000313" key="1">
    <source>
        <dbReference type="EMBL" id="OIR17901.1"/>
    </source>
</evidence>